<evidence type="ECO:0000256" key="2">
    <source>
        <dbReference type="SAM" id="Phobius"/>
    </source>
</evidence>
<dbReference type="EMBL" id="JAVRRG010000060">
    <property type="protein sequence ID" value="KAK5092297.1"/>
    <property type="molecule type" value="Genomic_DNA"/>
</dbReference>
<comment type="caution">
    <text evidence="3">The sequence shown here is derived from an EMBL/GenBank/DDBJ whole genome shotgun (WGS) entry which is preliminary data.</text>
</comment>
<feature type="region of interest" description="Disordered" evidence="1">
    <location>
        <begin position="652"/>
        <end position="684"/>
    </location>
</feature>
<keyword evidence="2" id="KW-0472">Membrane</keyword>
<feature type="compositionally biased region" description="Polar residues" evidence="1">
    <location>
        <begin position="671"/>
        <end position="684"/>
    </location>
</feature>
<organism evidence="3 4">
    <name type="scientific">Lithohypha guttulata</name>
    <dbReference type="NCBI Taxonomy" id="1690604"/>
    <lineage>
        <taxon>Eukaryota</taxon>
        <taxon>Fungi</taxon>
        <taxon>Dikarya</taxon>
        <taxon>Ascomycota</taxon>
        <taxon>Pezizomycotina</taxon>
        <taxon>Eurotiomycetes</taxon>
        <taxon>Chaetothyriomycetidae</taxon>
        <taxon>Chaetothyriales</taxon>
        <taxon>Trichomeriaceae</taxon>
        <taxon>Lithohypha</taxon>
    </lineage>
</organism>
<accession>A0ABR0K9P7</accession>
<dbReference type="Proteomes" id="UP001345013">
    <property type="component" value="Unassembled WGS sequence"/>
</dbReference>
<keyword evidence="2" id="KW-1133">Transmembrane helix</keyword>
<feature type="compositionally biased region" description="Low complexity" evidence="1">
    <location>
        <begin position="48"/>
        <end position="57"/>
    </location>
</feature>
<name>A0ABR0K9P7_9EURO</name>
<evidence type="ECO:0000256" key="1">
    <source>
        <dbReference type="SAM" id="MobiDB-lite"/>
    </source>
</evidence>
<feature type="compositionally biased region" description="Basic and acidic residues" evidence="1">
    <location>
        <begin position="472"/>
        <end position="491"/>
    </location>
</feature>
<dbReference type="PANTHER" id="PTHR42088">
    <property type="entry name" value="YALI0F10131P"/>
    <property type="match status" value="1"/>
</dbReference>
<evidence type="ECO:0000313" key="3">
    <source>
        <dbReference type="EMBL" id="KAK5092297.1"/>
    </source>
</evidence>
<reference evidence="3 4" key="1">
    <citation type="submission" date="2023-08" db="EMBL/GenBank/DDBJ databases">
        <title>Black Yeasts Isolated from many extreme environments.</title>
        <authorList>
            <person name="Coleine C."/>
            <person name="Stajich J.E."/>
            <person name="Selbmann L."/>
        </authorList>
    </citation>
    <scope>NUCLEOTIDE SEQUENCE [LARGE SCALE GENOMIC DNA]</scope>
    <source>
        <strain evidence="3 4">CCFEE 5885</strain>
    </source>
</reference>
<gene>
    <name evidence="3" type="ORF">LTR24_005323</name>
</gene>
<feature type="compositionally biased region" description="Acidic residues" evidence="1">
    <location>
        <begin position="429"/>
        <end position="441"/>
    </location>
</feature>
<keyword evidence="2" id="KW-0812">Transmembrane</keyword>
<feature type="region of interest" description="Disordered" evidence="1">
    <location>
        <begin position="456"/>
        <end position="620"/>
    </location>
</feature>
<feature type="compositionally biased region" description="Polar residues" evidence="1">
    <location>
        <begin position="376"/>
        <end position="390"/>
    </location>
</feature>
<keyword evidence="4" id="KW-1185">Reference proteome</keyword>
<sequence>MDLFRRAEPVLQSRDLLHRPAPIPEMRIRALTPDVSSIQKRASDDDSSSSSSGSSDTTPIAVGVVIPVVIIAVIMFVIWKRRQRIVRVEEANDRYKSLDFGVDESRVAQKNRKGAKGQGPEMSIAEVKSTLHKDRGLSLDLGTVNPFILPPEVHQSRESLHSLSRAMNTGDDKYRATTFIPDDGSVRPPSSMSRGDGSSIFTGSTRHRTGTMGSESKTDLVPRIPATRDHSEALSIRKPLPAAEKPQSGLLAPIAQEGDRTSTISTGSNTAAFRASNNYLSQFIRGGEKKTEDKKAEQPGLIVSETEVQVTPSADEPRELPAVVVRNEPASTKRSSSLYELEQTDRAIAKHEKVPNPIRSDSALQPAIPLIETTSYEMDGSSPSQFPQRTQSKRSPAHHNQEAFDANSQPQVPTINVQDQQARQPPQEYADDASDYYDDDVYNEYQDYVDYADRRSMMGTRPLPPDDPSENPEQRANRIRSFYKEYFEDSGKQGQPSRQTDYYDGSEQYGDFDYGYYEQSHSPGPSIRADNRHRAFSHGSHGHYPPAPRAYSSMSGRMGPQPRKPPKKKQPPPKPLMALPTPHKLKDDDFLPNAIDYAPPQMFKNQRSGTPDSLRGGLRPYSPSVRPHVPLASSFDDLADVPSPHALRKSGTFTGLDFAPPRRLKEHGDSGSETGSLRSNPSNMSQMHLANIRNGAYRVSRIPKEVAGTRDDMFTALKPKWDMRGDGAATPTMR</sequence>
<evidence type="ECO:0000313" key="4">
    <source>
        <dbReference type="Proteomes" id="UP001345013"/>
    </source>
</evidence>
<feature type="region of interest" description="Disordered" evidence="1">
    <location>
        <begin position="179"/>
        <end position="218"/>
    </location>
</feature>
<feature type="region of interest" description="Disordered" evidence="1">
    <location>
        <begin position="376"/>
        <end position="441"/>
    </location>
</feature>
<feature type="compositionally biased region" description="Polar residues" evidence="1">
    <location>
        <begin position="406"/>
        <end position="424"/>
    </location>
</feature>
<feature type="region of interest" description="Disordered" evidence="1">
    <location>
        <begin position="34"/>
        <end position="57"/>
    </location>
</feature>
<dbReference type="PANTHER" id="PTHR42088:SF1">
    <property type="entry name" value="YALI0F10131P"/>
    <property type="match status" value="1"/>
</dbReference>
<proteinExistence type="predicted"/>
<protein>
    <submittedName>
        <fullName evidence="3">Uncharacterized protein</fullName>
    </submittedName>
</protein>
<feature type="transmembrane region" description="Helical" evidence="2">
    <location>
        <begin position="60"/>
        <end position="79"/>
    </location>
</feature>